<proteinExistence type="predicted"/>
<dbReference type="AlphaFoldDB" id="A0A3A8IP65"/>
<evidence type="ECO:0000313" key="2">
    <source>
        <dbReference type="Proteomes" id="UP000268094"/>
    </source>
</evidence>
<dbReference type="Proteomes" id="UP000268094">
    <property type="component" value="Unassembled WGS sequence"/>
</dbReference>
<keyword evidence="2" id="KW-1185">Reference proteome</keyword>
<sequence>MAAKDIAAFRDLDEETAMWMRFKVHAAVVMGLVGLFAATGARAAELVAVTCATGTSVGSFTPGVKNTPQQVTSRGKGLFGPCLGNQPGIVYGEFSYTGTGTVSCLTNSSTGSFKVTWNDGTTSTVGSASIITVRPNVVISEVSGVITSGRFQGATIVHTVTLAQTDLSKCSTTGLTDVAGPGTLTVLGLTL</sequence>
<reference evidence="2" key="1">
    <citation type="submission" date="2018-09" db="EMBL/GenBank/DDBJ databases">
        <authorList>
            <person name="Livingstone P.G."/>
            <person name="Whitworth D.E."/>
        </authorList>
    </citation>
    <scope>NUCLEOTIDE SEQUENCE [LARGE SCALE GENOMIC DNA]</scope>
    <source>
        <strain evidence="2">CA054A</strain>
    </source>
</reference>
<gene>
    <name evidence="1" type="ORF">D7V88_21825</name>
</gene>
<evidence type="ECO:0000313" key="1">
    <source>
        <dbReference type="EMBL" id="RKG84518.1"/>
    </source>
</evidence>
<dbReference type="EMBL" id="RAVZ01000154">
    <property type="protein sequence ID" value="RKG84518.1"/>
    <property type="molecule type" value="Genomic_DNA"/>
</dbReference>
<comment type="caution">
    <text evidence="1">The sequence shown here is derived from an EMBL/GenBank/DDBJ whole genome shotgun (WGS) entry which is preliminary data.</text>
</comment>
<protein>
    <submittedName>
        <fullName evidence="1">Uncharacterized protein</fullName>
    </submittedName>
</protein>
<name>A0A3A8IP65_9BACT</name>
<organism evidence="1 2">
    <name type="scientific">Corallococcus terminator</name>
    <dbReference type="NCBI Taxonomy" id="2316733"/>
    <lineage>
        <taxon>Bacteria</taxon>
        <taxon>Pseudomonadati</taxon>
        <taxon>Myxococcota</taxon>
        <taxon>Myxococcia</taxon>
        <taxon>Myxococcales</taxon>
        <taxon>Cystobacterineae</taxon>
        <taxon>Myxococcaceae</taxon>
        <taxon>Corallococcus</taxon>
    </lineage>
</organism>
<accession>A0A3A8IP65</accession>